<dbReference type="Proteomes" id="UP001085076">
    <property type="component" value="Miscellaneous, Linkage group lg02"/>
</dbReference>
<organism evidence="7 8">
    <name type="scientific">Dioscorea zingiberensis</name>
    <dbReference type="NCBI Taxonomy" id="325984"/>
    <lineage>
        <taxon>Eukaryota</taxon>
        <taxon>Viridiplantae</taxon>
        <taxon>Streptophyta</taxon>
        <taxon>Embryophyta</taxon>
        <taxon>Tracheophyta</taxon>
        <taxon>Spermatophyta</taxon>
        <taxon>Magnoliopsida</taxon>
        <taxon>Liliopsida</taxon>
        <taxon>Dioscoreales</taxon>
        <taxon>Dioscoreaceae</taxon>
        <taxon>Dioscorea</taxon>
    </lineage>
</organism>
<feature type="compositionally biased region" description="Polar residues" evidence="5">
    <location>
        <begin position="25"/>
        <end position="51"/>
    </location>
</feature>
<dbReference type="InterPro" id="IPR014908">
    <property type="entry name" value="Nucleoporin_Nup133/Nup155_N"/>
</dbReference>
<accession>A0A9D5HKY6</accession>
<dbReference type="Pfam" id="PF08801">
    <property type="entry name" value="Nucleoporin_N"/>
    <property type="match status" value="1"/>
</dbReference>
<dbReference type="PANTHER" id="PTHR13405:SF11">
    <property type="entry name" value="NUCLEAR PORE COMPLEX PROTEIN NUP133"/>
    <property type="match status" value="1"/>
</dbReference>
<evidence type="ECO:0000256" key="1">
    <source>
        <dbReference type="ARBA" id="ARBA00004123"/>
    </source>
</evidence>
<reference evidence="7" key="1">
    <citation type="submission" date="2021-03" db="EMBL/GenBank/DDBJ databases">
        <authorList>
            <person name="Li Z."/>
            <person name="Yang C."/>
        </authorList>
    </citation>
    <scope>NUCLEOTIDE SEQUENCE</scope>
    <source>
        <strain evidence="7">Dzin_1.0</strain>
        <tissue evidence="7">Leaf</tissue>
    </source>
</reference>
<sequence length="205" mass="22003">MFSPAVKRSHLVSHKDRNLGRGSPGSPSTPLVQNERTASSSTIPNRPTTGTPAPWASRLSVLARIPSGNNTHKSADADPIQPVFVGEFPQVVRNAQASLPQRSVAGKTLFSGGMDKRTSLSWVICGNQLFFWSYLSAAVSKKCIVLEIPSSVLENTDASSKNNHWMLCVVPWDIAPLNGDKVLGQCNSAGVVMCNQKTRSCCVLA</sequence>
<comment type="caution">
    <text evidence="7">The sequence shown here is derived from an EMBL/GenBank/DDBJ whole genome shotgun (WGS) entry which is preliminary data.</text>
</comment>
<evidence type="ECO:0000256" key="2">
    <source>
        <dbReference type="ARBA" id="ARBA00005569"/>
    </source>
</evidence>
<reference evidence="7" key="2">
    <citation type="journal article" date="2022" name="Hortic Res">
        <title>The genome of Dioscorea zingiberensis sheds light on the biosynthesis, origin and evolution of the medicinally important diosgenin saponins.</title>
        <authorList>
            <person name="Li Y."/>
            <person name="Tan C."/>
            <person name="Li Z."/>
            <person name="Guo J."/>
            <person name="Li S."/>
            <person name="Chen X."/>
            <person name="Wang C."/>
            <person name="Dai X."/>
            <person name="Yang H."/>
            <person name="Song W."/>
            <person name="Hou L."/>
            <person name="Xu J."/>
            <person name="Tong Z."/>
            <person name="Xu A."/>
            <person name="Yuan X."/>
            <person name="Wang W."/>
            <person name="Yang Q."/>
            <person name="Chen L."/>
            <person name="Sun Z."/>
            <person name="Wang K."/>
            <person name="Pan B."/>
            <person name="Chen J."/>
            <person name="Bao Y."/>
            <person name="Liu F."/>
            <person name="Qi X."/>
            <person name="Gang D.R."/>
            <person name="Wen J."/>
            <person name="Li J."/>
        </authorList>
    </citation>
    <scope>NUCLEOTIDE SEQUENCE</scope>
    <source>
        <strain evidence="7">Dzin_1.0</strain>
    </source>
</reference>
<feature type="domain" description="Nucleoporin Nup133/Nup155-like N-terminal" evidence="6">
    <location>
        <begin position="78"/>
        <end position="153"/>
    </location>
</feature>
<gene>
    <name evidence="7" type="ORF">J5N97_008371</name>
</gene>
<feature type="region of interest" description="Disordered" evidence="5">
    <location>
        <begin position="1"/>
        <end position="55"/>
    </location>
</feature>
<dbReference type="InterPro" id="IPR037624">
    <property type="entry name" value="Nup133-like"/>
</dbReference>
<dbReference type="PANTHER" id="PTHR13405">
    <property type="entry name" value="NUCLEAR PORE COMPLEX PROTEIN NUP133"/>
    <property type="match status" value="1"/>
</dbReference>
<dbReference type="GO" id="GO:0031080">
    <property type="term" value="C:nuclear pore outer ring"/>
    <property type="evidence" value="ECO:0007669"/>
    <property type="project" value="TreeGrafter"/>
</dbReference>
<dbReference type="AlphaFoldDB" id="A0A9D5HKY6"/>
<dbReference type="GO" id="GO:0000972">
    <property type="term" value="P:transcription-dependent tethering of RNA polymerase II gene DNA at nuclear periphery"/>
    <property type="evidence" value="ECO:0007669"/>
    <property type="project" value="TreeGrafter"/>
</dbReference>
<dbReference type="GO" id="GO:0016973">
    <property type="term" value="P:poly(A)+ mRNA export from nucleus"/>
    <property type="evidence" value="ECO:0007669"/>
    <property type="project" value="TreeGrafter"/>
</dbReference>
<evidence type="ECO:0000256" key="4">
    <source>
        <dbReference type="ARBA" id="ARBA00023242"/>
    </source>
</evidence>
<name>A0A9D5HKY6_9LILI</name>
<keyword evidence="3" id="KW-0813">Transport</keyword>
<dbReference type="SUPFAM" id="SSF117289">
    <property type="entry name" value="Nucleoporin domain"/>
    <property type="match status" value="1"/>
</dbReference>
<comment type="similarity">
    <text evidence="2">Belongs to the nucleoporin Nup133 family.</text>
</comment>
<dbReference type="InterPro" id="IPR015943">
    <property type="entry name" value="WD40/YVTN_repeat-like_dom_sf"/>
</dbReference>
<dbReference type="Gene3D" id="2.130.10.10">
    <property type="entry name" value="YVTN repeat-like/Quinoprotein amine dehydrogenase"/>
    <property type="match status" value="1"/>
</dbReference>
<proteinExistence type="inferred from homology"/>
<dbReference type="EMBL" id="JAGGNH010000002">
    <property type="protein sequence ID" value="KAJ0980116.1"/>
    <property type="molecule type" value="Genomic_DNA"/>
</dbReference>
<protein>
    <recommendedName>
        <fullName evidence="6">Nucleoporin Nup133/Nup155-like N-terminal domain-containing protein</fullName>
    </recommendedName>
</protein>
<evidence type="ECO:0000256" key="5">
    <source>
        <dbReference type="SAM" id="MobiDB-lite"/>
    </source>
</evidence>
<keyword evidence="8" id="KW-1185">Reference proteome</keyword>
<evidence type="ECO:0000259" key="6">
    <source>
        <dbReference type="Pfam" id="PF08801"/>
    </source>
</evidence>
<dbReference type="GO" id="GO:0017056">
    <property type="term" value="F:structural constituent of nuclear pore"/>
    <property type="evidence" value="ECO:0007669"/>
    <property type="project" value="InterPro"/>
</dbReference>
<evidence type="ECO:0000256" key="3">
    <source>
        <dbReference type="ARBA" id="ARBA00022448"/>
    </source>
</evidence>
<dbReference type="GO" id="GO:0006606">
    <property type="term" value="P:protein import into nucleus"/>
    <property type="evidence" value="ECO:0007669"/>
    <property type="project" value="TreeGrafter"/>
</dbReference>
<evidence type="ECO:0000313" key="8">
    <source>
        <dbReference type="Proteomes" id="UP001085076"/>
    </source>
</evidence>
<comment type="subcellular location">
    <subcellularLocation>
        <location evidence="1">Nucleus</location>
    </subcellularLocation>
</comment>
<evidence type="ECO:0000313" key="7">
    <source>
        <dbReference type="EMBL" id="KAJ0980116.1"/>
    </source>
</evidence>
<dbReference type="OrthoDB" id="10464322at2759"/>
<keyword evidence="4" id="KW-0539">Nucleus</keyword>